<feature type="transmembrane region" description="Helical" evidence="6">
    <location>
        <begin position="283"/>
        <end position="302"/>
    </location>
</feature>
<comment type="subcellular location">
    <subcellularLocation>
        <location evidence="1">Cell membrane</location>
        <topology evidence="1">Multi-pass membrane protein</topology>
    </subcellularLocation>
</comment>
<name>A0A2A7UQ64_COMTR</name>
<feature type="transmembrane region" description="Helical" evidence="6">
    <location>
        <begin position="104"/>
        <end position="121"/>
    </location>
</feature>
<feature type="transmembrane region" description="Helical" evidence="6">
    <location>
        <begin position="6"/>
        <end position="26"/>
    </location>
</feature>
<keyword evidence="2" id="KW-1003">Cell membrane</keyword>
<evidence type="ECO:0000259" key="7">
    <source>
        <dbReference type="Pfam" id="PF00482"/>
    </source>
</evidence>
<feature type="domain" description="Type II secretion system protein GspF" evidence="7">
    <location>
        <begin position="138"/>
        <end position="264"/>
    </location>
</feature>
<keyword evidence="4 6" id="KW-1133">Transmembrane helix</keyword>
<dbReference type="Pfam" id="PF00482">
    <property type="entry name" value="T2SSF"/>
    <property type="match status" value="1"/>
</dbReference>
<evidence type="ECO:0000256" key="6">
    <source>
        <dbReference type="SAM" id="Phobius"/>
    </source>
</evidence>
<keyword evidence="5 6" id="KW-0472">Membrane</keyword>
<feature type="transmembrane region" description="Helical" evidence="6">
    <location>
        <begin position="81"/>
        <end position="98"/>
    </location>
</feature>
<dbReference type="EMBL" id="PDEA01000001">
    <property type="protein sequence ID" value="PEH87469.1"/>
    <property type="molecule type" value="Genomic_DNA"/>
</dbReference>
<dbReference type="PANTHER" id="PTHR35007:SF2">
    <property type="entry name" value="PILUS ASSEMBLE PROTEIN"/>
    <property type="match status" value="1"/>
</dbReference>
<dbReference type="Proteomes" id="UP000220246">
    <property type="component" value="Unassembled WGS sequence"/>
</dbReference>
<feature type="transmembrane region" description="Helical" evidence="6">
    <location>
        <begin position="247"/>
        <end position="271"/>
    </location>
</feature>
<keyword evidence="3 6" id="KW-0812">Transmembrane</keyword>
<protein>
    <submittedName>
        <fullName evidence="8">Secretion system protein</fullName>
    </submittedName>
</protein>
<evidence type="ECO:0000256" key="5">
    <source>
        <dbReference type="ARBA" id="ARBA00023136"/>
    </source>
</evidence>
<organism evidence="8 9">
    <name type="scientific">Comamonas terrigena</name>
    <dbReference type="NCBI Taxonomy" id="32013"/>
    <lineage>
        <taxon>Bacteria</taxon>
        <taxon>Pseudomonadati</taxon>
        <taxon>Pseudomonadota</taxon>
        <taxon>Betaproteobacteria</taxon>
        <taxon>Burkholderiales</taxon>
        <taxon>Comamonadaceae</taxon>
        <taxon>Comamonas</taxon>
    </lineage>
</organism>
<reference evidence="9" key="1">
    <citation type="submission" date="2017-09" db="EMBL/GenBank/DDBJ databases">
        <title>FDA dAtabase for Regulatory Grade micrObial Sequences (FDA-ARGOS): Supporting development and validation of Infectious Disease Dx tests.</title>
        <authorList>
            <person name="Minogue T."/>
            <person name="Wolcott M."/>
            <person name="Wasieloski L."/>
            <person name="Aguilar W."/>
            <person name="Moore D."/>
            <person name="Tallon L."/>
            <person name="Sadzewicz L."/>
            <person name="Ott S."/>
            <person name="Zhao X."/>
            <person name="Nagaraj S."/>
            <person name="Vavikolanu K."/>
            <person name="Aluvathingal J."/>
            <person name="Nadendla S."/>
            <person name="Sichtig H."/>
        </authorList>
    </citation>
    <scope>NUCLEOTIDE SEQUENCE [LARGE SCALE GENOMIC DNA]</scope>
    <source>
        <strain evidence="9">FDAARGOS_394</strain>
    </source>
</reference>
<evidence type="ECO:0000256" key="1">
    <source>
        <dbReference type="ARBA" id="ARBA00004651"/>
    </source>
</evidence>
<evidence type="ECO:0000313" key="9">
    <source>
        <dbReference type="Proteomes" id="UP000220246"/>
    </source>
</evidence>
<evidence type="ECO:0000256" key="4">
    <source>
        <dbReference type="ARBA" id="ARBA00022989"/>
    </source>
</evidence>
<accession>A0A2A7UQ64</accession>
<sequence>MAAVSGWAILSVACLLAGLGVALWGYEAHQRLQQQMARHLQTVLEQREGTAVLLGPVGGEEVATGLSWGPPWLRHAVSWRWLWGGLSVPVVLALPLAVLGWERAALLLWCLLIGVALLLAWRRWQRLRQQVQQQLPAFIDGMVRMVVLGHATPSAFLLASAAAKPPLLATLNQAAAFAKAGMPVDQALATASRHWGLEAFSLLAAILQVGGRFGGRVDSLLERVAHFLRDQQQARQELFALSAEVRLSAWVLSLLPLLVGGAIIITNADYFMQLWNDTGGRQLLYAAAGLQVVGVCMLYRLAQLE</sequence>
<evidence type="ECO:0000256" key="3">
    <source>
        <dbReference type="ARBA" id="ARBA00022692"/>
    </source>
</evidence>
<dbReference type="PANTHER" id="PTHR35007">
    <property type="entry name" value="INTEGRAL MEMBRANE PROTEIN-RELATED"/>
    <property type="match status" value="1"/>
</dbReference>
<dbReference type="GeneID" id="80803412"/>
<proteinExistence type="predicted"/>
<dbReference type="InterPro" id="IPR018076">
    <property type="entry name" value="T2SS_GspF_dom"/>
</dbReference>
<evidence type="ECO:0000313" key="8">
    <source>
        <dbReference type="EMBL" id="PEH87469.1"/>
    </source>
</evidence>
<dbReference type="STRING" id="1219032.GCA_001515545_03853"/>
<dbReference type="AlphaFoldDB" id="A0A2A7UQ64"/>
<dbReference type="RefSeq" id="WP_066541414.1">
    <property type="nucleotide sequence ID" value="NZ_UIGV01000001.1"/>
</dbReference>
<evidence type="ECO:0000256" key="2">
    <source>
        <dbReference type="ARBA" id="ARBA00022475"/>
    </source>
</evidence>
<comment type="caution">
    <text evidence="8">The sequence shown here is derived from an EMBL/GenBank/DDBJ whole genome shotgun (WGS) entry which is preliminary data.</text>
</comment>
<gene>
    <name evidence="8" type="ORF">CRM82_01495</name>
</gene>
<dbReference type="GO" id="GO:0005886">
    <property type="term" value="C:plasma membrane"/>
    <property type="evidence" value="ECO:0007669"/>
    <property type="project" value="UniProtKB-SubCell"/>
</dbReference>
<keyword evidence="9" id="KW-1185">Reference proteome</keyword>